<evidence type="ECO:0000313" key="5">
    <source>
        <dbReference type="Proteomes" id="UP000324767"/>
    </source>
</evidence>
<dbReference type="AlphaFoldDB" id="A0A5M8PRT8"/>
<evidence type="ECO:0000256" key="2">
    <source>
        <dbReference type="SAM" id="Phobius"/>
    </source>
</evidence>
<keyword evidence="3" id="KW-0732">Signal</keyword>
<organism evidence="4 5">
    <name type="scientific">Lasallia pustulata</name>
    <dbReference type="NCBI Taxonomy" id="136370"/>
    <lineage>
        <taxon>Eukaryota</taxon>
        <taxon>Fungi</taxon>
        <taxon>Dikarya</taxon>
        <taxon>Ascomycota</taxon>
        <taxon>Pezizomycotina</taxon>
        <taxon>Lecanoromycetes</taxon>
        <taxon>OSLEUM clade</taxon>
        <taxon>Umbilicariomycetidae</taxon>
        <taxon>Umbilicariales</taxon>
        <taxon>Umbilicariaceae</taxon>
        <taxon>Lasallia</taxon>
    </lineage>
</organism>
<dbReference type="PANTHER" id="PTHR38848:SF3">
    <property type="entry name" value="G-PROTEIN COUPLED RECEPTORS FAMILY 3 PROFILE DOMAIN-CONTAINING PROTEIN"/>
    <property type="match status" value="1"/>
</dbReference>
<proteinExistence type="predicted"/>
<comment type="caution">
    <text evidence="4">The sequence shown here is derived from an EMBL/GenBank/DDBJ whole genome shotgun (WGS) entry which is preliminary data.</text>
</comment>
<feature type="region of interest" description="Disordered" evidence="1">
    <location>
        <begin position="550"/>
        <end position="594"/>
    </location>
</feature>
<accession>A0A5M8PRT8</accession>
<feature type="transmembrane region" description="Helical" evidence="2">
    <location>
        <begin position="633"/>
        <end position="653"/>
    </location>
</feature>
<evidence type="ECO:0000256" key="3">
    <source>
        <dbReference type="SAM" id="SignalP"/>
    </source>
</evidence>
<feature type="compositionally biased region" description="Polar residues" evidence="1">
    <location>
        <begin position="561"/>
        <end position="589"/>
    </location>
</feature>
<feature type="transmembrane region" description="Helical" evidence="2">
    <location>
        <begin position="749"/>
        <end position="773"/>
    </location>
</feature>
<keyword evidence="2" id="KW-0472">Membrane</keyword>
<evidence type="ECO:0000256" key="1">
    <source>
        <dbReference type="SAM" id="MobiDB-lite"/>
    </source>
</evidence>
<dbReference type="PANTHER" id="PTHR38848">
    <property type="entry name" value="G-PROTEIN COUPLED RECEPTORS FAMILY 3 PROFILE DOMAIN-CONTAINING PROTEIN"/>
    <property type="match status" value="1"/>
</dbReference>
<protein>
    <submittedName>
        <fullName evidence="4">Uncharacterized protein</fullName>
    </submittedName>
</protein>
<feature type="transmembrane region" description="Helical" evidence="2">
    <location>
        <begin position="673"/>
        <end position="693"/>
    </location>
</feature>
<name>A0A5M8PRT8_9LECA</name>
<gene>
    <name evidence="4" type="ORF">FRX48_04401</name>
</gene>
<evidence type="ECO:0000313" key="4">
    <source>
        <dbReference type="EMBL" id="KAA6412249.1"/>
    </source>
</evidence>
<dbReference type="Proteomes" id="UP000324767">
    <property type="component" value="Unassembled WGS sequence"/>
</dbReference>
<dbReference type="OrthoDB" id="3210850at2759"/>
<keyword evidence="2" id="KW-1133">Transmembrane helix</keyword>
<dbReference type="EMBL" id="VXIT01000006">
    <property type="protein sequence ID" value="KAA6412249.1"/>
    <property type="molecule type" value="Genomic_DNA"/>
</dbReference>
<sequence>MGYFKKIVIGALLLSTVGVLPNPIHNLNVDEQKSVMDTTPTESPQECSLHTTPAPLLAKVIDCKITANCITALTLSSSILDTASTGTLQGRTLRVNFTLPLGTCGSFKINAPNTTTVLALPICIFNASIVDSLQDCTLHVLLTASKVVVNISITERLQERTLRLTFTLPLADYEGFDSTVPSTIILALLDSIVKAAIIDSSQACTFNLLSTASKAVASISTTERLQERTSRHTFTLLLADYEGFDSTVPSTIILALPESIVKAAIMNSSQDCTFNLLSTASKAVVNISTTERLQEHTLHLTFKVSLADYEGFNSTVPSTIILALPESIVKAAINHSSQDCTFDLLPTASKAVVNISTTERLQEHTLRLTFTLPLADYEGFNSTVSRTIILTLPESIVNAAITESLQECTLQKVLTLPLADFDNSKTNVPHTAILMLLESIVNTDNTESLKERTLQEVLTLPLADFVNSKTNETYTAILMLPKSIVNTDYTESLKECTLDAIPTGLLVIVDATTTKKLKERVFTLTLTVSLANQDLATSSLETSGNALMAENSLPEKRSPPKSGSLSGVRSASGKRSLSDNRSPSESAHPSASDHRSPVYGRIIYFIVQVIASFIIAGMMATRLSTLRMRDWRAMTLINILTMAIYIVGILFVFSAGLLLDGLDLSSEGLCRGAIYLCLVFYLGCKVIMYVFLVERAHLLRSVGRAKDTVFLVGIAILVLGFGPIIVFAFKEPVAGLSGVDGKCRIGLPSAVTIPLLIYDICINILMVGMYVYLAWPYLRGRGSPGIWRRALGRRENRRGLTQGDILELLIWRGYVGACLVIVPTVANLAILFKIHGHEQGWLCFSICTIDVSWSVTIIHWLTGKPEELEESPPPPAGTWVAME</sequence>
<feature type="signal peptide" evidence="3">
    <location>
        <begin position="1"/>
        <end position="21"/>
    </location>
</feature>
<reference evidence="4 5" key="1">
    <citation type="submission" date="2019-09" db="EMBL/GenBank/DDBJ databases">
        <title>The hologenome of the rock-dwelling lichen Lasallia pustulata.</title>
        <authorList>
            <person name="Greshake Tzovaras B."/>
            <person name="Segers F."/>
            <person name="Bicker A."/>
            <person name="Dal Grande F."/>
            <person name="Otte J."/>
            <person name="Hankeln T."/>
            <person name="Schmitt I."/>
            <person name="Ebersberger I."/>
        </authorList>
    </citation>
    <scope>NUCLEOTIDE SEQUENCE [LARGE SCALE GENOMIC DNA]</scope>
    <source>
        <strain evidence="4">A1-1</strain>
    </source>
</reference>
<feature type="transmembrane region" description="Helical" evidence="2">
    <location>
        <begin position="602"/>
        <end position="621"/>
    </location>
</feature>
<feature type="chain" id="PRO_5024386873" evidence="3">
    <location>
        <begin position="22"/>
        <end position="883"/>
    </location>
</feature>
<keyword evidence="2" id="KW-0812">Transmembrane</keyword>
<feature type="transmembrane region" description="Helical" evidence="2">
    <location>
        <begin position="709"/>
        <end position="729"/>
    </location>
</feature>